<feature type="domain" description="HAMP" evidence="13">
    <location>
        <begin position="186"/>
        <end position="240"/>
    </location>
</feature>
<evidence type="ECO:0000256" key="10">
    <source>
        <dbReference type="ARBA" id="ARBA00023136"/>
    </source>
</evidence>
<dbReference type="Gene3D" id="1.10.287.130">
    <property type="match status" value="1"/>
</dbReference>
<dbReference type="SUPFAM" id="SSF158472">
    <property type="entry name" value="HAMP domain-like"/>
    <property type="match status" value="1"/>
</dbReference>
<dbReference type="RefSeq" id="WP_072910874.1">
    <property type="nucleotide sequence ID" value="NZ_FRAR01000006.1"/>
</dbReference>
<evidence type="ECO:0000256" key="9">
    <source>
        <dbReference type="ARBA" id="ARBA00023012"/>
    </source>
</evidence>
<accession>A0A1M6PL23</accession>
<dbReference type="SUPFAM" id="SSF47384">
    <property type="entry name" value="Homodimeric domain of signal transducing histidine kinase"/>
    <property type="match status" value="1"/>
</dbReference>
<protein>
    <recommendedName>
        <fullName evidence="3">histidine kinase</fullName>
        <ecNumber evidence="3">2.7.13.3</ecNumber>
    </recommendedName>
</protein>
<keyword evidence="4" id="KW-0597">Phosphoprotein</keyword>
<dbReference type="PROSITE" id="PS50885">
    <property type="entry name" value="HAMP"/>
    <property type="match status" value="1"/>
</dbReference>
<dbReference type="PRINTS" id="PR00344">
    <property type="entry name" value="BCTRLSENSOR"/>
</dbReference>
<evidence type="ECO:0000256" key="11">
    <source>
        <dbReference type="SAM" id="Phobius"/>
    </source>
</evidence>
<dbReference type="InterPro" id="IPR036890">
    <property type="entry name" value="HATPase_C_sf"/>
</dbReference>
<dbReference type="InterPro" id="IPR036097">
    <property type="entry name" value="HisK_dim/P_sf"/>
</dbReference>
<reference evidence="15" key="1">
    <citation type="submission" date="2016-11" db="EMBL/GenBank/DDBJ databases">
        <authorList>
            <person name="Varghese N."/>
            <person name="Submissions S."/>
        </authorList>
    </citation>
    <scope>NUCLEOTIDE SEQUENCE [LARGE SCALE GENOMIC DNA]</scope>
    <source>
        <strain evidence="15">DSM 10349</strain>
    </source>
</reference>
<dbReference type="CDD" id="cd00082">
    <property type="entry name" value="HisKA"/>
    <property type="match status" value="1"/>
</dbReference>
<evidence type="ECO:0000313" key="14">
    <source>
        <dbReference type="EMBL" id="SHK08664.1"/>
    </source>
</evidence>
<evidence type="ECO:0000313" key="15">
    <source>
        <dbReference type="Proteomes" id="UP000183997"/>
    </source>
</evidence>
<dbReference type="Gene3D" id="6.10.340.10">
    <property type="match status" value="1"/>
</dbReference>
<dbReference type="SUPFAM" id="SSF55874">
    <property type="entry name" value="ATPase domain of HSP90 chaperone/DNA topoisomerase II/histidine kinase"/>
    <property type="match status" value="1"/>
</dbReference>
<feature type="transmembrane region" description="Helical" evidence="11">
    <location>
        <begin position="7"/>
        <end position="30"/>
    </location>
</feature>
<dbReference type="PANTHER" id="PTHR45436">
    <property type="entry name" value="SENSOR HISTIDINE KINASE YKOH"/>
    <property type="match status" value="1"/>
</dbReference>
<sequence length="488" mass="54830">MTLRLKLTIWYSCVVSLTLIIFSVIVYTFLSYSLVQELDRELAGRAAGVASSVKVVGPNFWNQQRVVLPDVDVFGYPNTYLQVVDTTGRLVAKSSNLSRQTLPMSEDTINLSKQGHVFYEWLQAGDQRIRVYNYPLVAQNQVVGILQVGQPFSGLQAALNQLRWLLWLFSGGMIIVGATIGWWLARAALKPVEAITCTAEQIRQDLNLHQRIPKGEHQDELGHLVNTLNAMLDNLETAYRELSDSHAAQRRFVSDVSHELKTPLTTIRGNIDLMIRMGEEQPEVRREALLDIASEVKRMSRLVSDMLVLARADAGFTIPLQPVAVDQVLEQVARQARMLSEEVDFHLHLAETCRDVKIMADPDYLRQLLLILLDNAIKYTSPQGWVELAAHCTDGRIDVQISDNGMGIDEGEINHIFERFYRLDKSRPTGGTGLGLAIASWITQQHGAKLTVKSQLHQGSVFTVTFPTVREQLIEEKIQQTEGFSVQT</sequence>
<evidence type="ECO:0000256" key="7">
    <source>
        <dbReference type="ARBA" id="ARBA00022777"/>
    </source>
</evidence>
<dbReference type="FunFam" id="3.30.565.10:FF:000006">
    <property type="entry name" value="Sensor histidine kinase WalK"/>
    <property type="match status" value="1"/>
</dbReference>
<evidence type="ECO:0000259" key="12">
    <source>
        <dbReference type="PROSITE" id="PS50109"/>
    </source>
</evidence>
<keyword evidence="10 11" id="KW-0472">Membrane</keyword>
<dbReference type="InterPro" id="IPR003661">
    <property type="entry name" value="HisK_dim/P_dom"/>
</dbReference>
<dbReference type="Pfam" id="PF00672">
    <property type="entry name" value="HAMP"/>
    <property type="match status" value="1"/>
</dbReference>
<evidence type="ECO:0000256" key="4">
    <source>
        <dbReference type="ARBA" id="ARBA00022553"/>
    </source>
</evidence>
<dbReference type="AlphaFoldDB" id="A0A1M6PL23"/>
<evidence type="ECO:0000256" key="6">
    <source>
        <dbReference type="ARBA" id="ARBA00022692"/>
    </source>
</evidence>
<evidence type="ECO:0000256" key="8">
    <source>
        <dbReference type="ARBA" id="ARBA00022989"/>
    </source>
</evidence>
<dbReference type="CDD" id="cd00075">
    <property type="entry name" value="HATPase"/>
    <property type="match status" value="1"/>
</dbReference>
<dbReference type="InterPro" id="IPR003594">
    <property type="entry name" value="HATPase_dom"/>
</dbReference>
<dbReference type="InterPro" id="IPR004358">
    <property type="entry name" value="Sig_transdc_His_kin-like_C"/>
</dbReference>
<dbReference type="Pfam" id="PF00512">
    <property type="entry name" value="HisKA"/>
    <property type="match status" value="1"/>
</dbReference>
<dbReference type="Pfam" id="PF02518">
    <property type="entry name" value="HATPase_c"/>
    <property type="match status" value="1"/>
</dbReference>
<feature type="transmembrane region" description="Helical" evidence="11">
    <location>
        <begin position="164"/>
        <end position="185"/>
    </location>
</feature>
<dbReference type="EMBL" id="FRAR01000006">
    <property type="protein sequence ID" value="SHK08664.1"/>
    <property type="molecule type" value="Genomic_DNA"/>
</dbReference>
<dbReference type="STRING" id="1121421.SAMN02745123_00648"/>
<dbReference type="PANTHER" id="PTHR45436:SF5">
    <property type="entry name" value="SENSOR HISTIDINE KINASE TRCS"/>
    <property type="match status" value="1"/>
</dbReference>
<evidence type="ECO:0000256" key="5">
    <source>
        <dbReference type="ARBA" id="ARBA00022679"/>
    </source>
</evidence>
<dbReference type="CDD" id="cd06225">
    <property type="entry name" value="HAMP"/>
    <property type="match status" value="1"/>
</dbReference>
<dbReference type="Proteomes" id="UP000183997">
    <property type="component" value="Unassembled WGS sequence"/>
</dbReference>
<evidence type="ECO:0000256" key="2">
    <source>
        <dbReference type="ARBA" id="ARBA00004370"/>
    </source>
</evidence>
<dbReference type="FunFam" id="1.10.287.130:FF:000001">
    <property type="entry name" value="Two-component sensor histidine kinase"/>
    <property type="match status" value="1"/>
</dbReference>
<name>A0A1M6PL23_9FIRM</name>
<keyword evidence="7 14" id="KW-0418">Kinase</keyword>
<keyword evidence="6 11" id="KW-0812">Transmembrane</keyword>
<dbReference type="InterPro" id="IPR050428">
    <property type="entry name" value="TCS_sensor_his_kinase"/>
</dbReference>
<evidence type="ECO:0000256" key="3">
    <source>
        <dbReference type="ARBA" id="ARBA00012438"/>
    </source>
</evidence>
<dbReference type="SMART" id="SM00304">
    <property type="entry name" value="HAMP"/>
    <property type="match status" value="1"/>
</dbReference>
<dbReference type="GO" id="GO:0000155">
    <property type="term" value="F:phosphorelay sensor kinase activity"/>
    <property type="evidence" value="ECO:0007669"/>
    <property type="project" value="InterPro"/>
</dbReference>
<dbReference type="InterPro" id="IPR003660">
    <property type="entry name" value="HAMP_dom"/>
</dbReference>
<comment type="subcellular location">
    <subcellularLocation>
        <location evidence="2">Membrane</location>
    </subcellularLocation>
</comment>
<organism evidence="14 15">
    <name type="scientific">Desulforamulus aeronauticus DSM 10349</name>
    <dbReference type="NCBI Taxonomy" id="1121421"/>
    <lineage>
        <taxon>Bacteria</taxon>
        <taxon>Bacillati</taxon>
        <taxon>Bacillota</taxon>
        <taxon>Clostridia</taxon>
        <taxon>Eubacteriales</taxon>
        <taxon>Peptococcaceae</taxon>
        <taxon>Desulforamulus</taxon>
    </lineage>
</organism>
<proteinExistence type="predicted"/>
<dbReference type="InterPro" id="IPR005467">
    <property type="entry name" value="His_kinase_dom"/>
</dbReference>
<gene>
    <name evidence="14" type="ORF">SAMN02745123_00648</name>
</gene>
<keyword evidence="8 11" id="KW-1133">Transmembrane helix</keyword>
<keyword evidence="15" id="KW-1185">Reference proteome</keyword>
<dbReference type="OrthoDB" id="112712at2"/>
<comment type="catalytic activity">
    <reaction evidence="1">
        <text>ATP + protein L-histidine = ADP + protein N-phospho-L-histidine.</text>
        <dbReference type="EC" id="2.7.13.3"/>
    </reaction>
</comment>
<keyword evidence="9" id="KW-0902">Two-component regulatory system</keyword>
<dbReference type="SMART" id="SM00387">
    <property type="entry name" value="HATPase_c"/>
    <property type="match status" value="1"/>
</dbReference>
<dbReference type="Gene3D" id="3.30.565.10">
    <property type="entry name" value="Histidine kinase-like ATPase, C-terminal domain"/>
    <property type="match status" value="1"/>
</dbReference>
<evidence type="ECO:0000259" key="13">
    <source>
        <dbReference type="PROSITE" id="PS50885"/>
    </source>
</evidence>
<dbReference type="GO" id="GO:0005886">
    <property type="term" value="C:plasma membrane"/>
    <property type="evidence" value="ECO:0007669"/>
    <property type="project" value="TreeGrafter"/>
</dbReference>
<keyword evidence="5" id="KW-0808">Transferase</keyword>
<evidence type="ECO:0000256" key="1">
    <source>
        <dbReference type="ARBA" id="ARBA00000085"/>
    </source>
</evidence>
<dbReference type="SMART" id="SM00388">
    <property type="entry name" value="HisKA"/>
    <property type="match status" value="1"/>
</dbReference>
<dbReference type="EC" id="2.7.13.3" evidence="3"/>
<dbReference type="PROSITE" id="PS50109">
    <property type="entry name" value="HIS_KIN"/>
    <property type="match status" value="1"/>
</dbReference>
<feature type="domain" description="Histidine kinase" evidence="12">
    <location>
        <begin position="255"/>
        <end position="470"/>
    </location>
</feature>